<dbReference type="EMBL" id="AUZX01012083">
    <property type="protein sequence ID" value="EQD40457.1"/>
    <property type="molecule type" value="Genomic_DNA"/>
</dbReference>
<feature type="non-terminal residue" evidence="7">
    <location>
        <position position="174"/>
    </location>
</feature>
<keyword evidence="3" id="KW-0547">Nucleotide-binding</keyword>
<dbReference type="GO" id="GO:0005737">
    <property type="term" value="C:cytoplasm"/>
    <property type="evidence" value="ECO:0007669"/>
    <property type="project" value="UniProtKB-SubCell"/>
</dbReference>
<comment type="caution">
    <text evidence="7">The sequence shown here is derived from an EMBL/GenBank/DDBJ whole genome shotgun (WGS) entry which is preliminary data.</text>
</comment>
<dbReference type="SUPFAM" id="SSF53067">
    <property type="entry name" value="Actin-like ATPase domain"/>
    <property type="match status" value="2"/>
</dbReference>
<dbReference type="InterPro" id="IPR004753">
    <property type="entry name" value="MreB"/>
</dbReference>
<evidence type="ECO:0000256" key="6">
    <source>
        <dbReference type="ARBA" id="ARBA00023458"/>
    </source>
</evidence>
<protein>
    <submittedName>
        <fullName evidence="7">Rod shape-determining protein MreB</fullName>
    </submittedName>
</protein>
<dbReference type="PRINTS" id="PR01652">
    <property type="entry name" value="SHAPEPROTEIN"/>
</dbReference>
<evidence type="ECO:0000256" key="3">
    <source>
        <dbReference type="ARBA" id="ARBA00022741"/>
    </source>
</evidence>
<gene>
    <name evidence="7" type="ORF">B1A_16434</name>
</gene>
<evidence type="ECO:0000256" key="2">
    <source>
        <dbReference type="ARBA" id="ARBA00022490"/>
    </source>
</evidence>
<keyword evidence="2" id="KW-0963">Cytoplasm</keyword>
<dbReference type="GO" id="GO:0008360">
    <property type="term" value="P:regulation of cell shape"/>
    <property type="evidence" value="ECO:0007669"/>
    <property type="project" value="UniProtKB-KW"/>
</dbReference>
<proteinExistence type="inferred from homology"/>
<comment type="subcellular location">
    <subcellularLocation>
        <location evidence="1">Cytoplasm</location>
    </subcellularLocation>
</comment>
<accession>T0Z8Q2</accession>
<dbReference type="PANTHER" id="PTHR42749:SF1">
    <property type="entry name" value="CELL SHAPE-DETERMINING PROTEIN MREB"/>
    <property type="match status" value="1"/>
</dbReference>
<evidence type="ECO:0000256" key="4">
    <source>
        <dbReference type="ARBA" id="ARBA00022840"/>
    </source>
</evidence>
<sequence>MEIAIDLGTANVLVAVRGKGIMLREPSVVATERESGKLMAIGEEARRMLGRTPGSIVATRPLRDGVIADYEITEAMLRYFIARVSGNRSMTRPRVMLCIPTGATGAERRAVREAAQAAGAGKVQLIEEPLAAALGLGLEIEQPIGQMVVDIGGGTSDVAVLTLGGIAASDSVRV</sequence>
<dbReference type="InterPro" id="IPR056546">
    <property type="entry name" value="MreB_MamK-like"/>
</dbReference>
<keyword evidence="5" id="KW-0133">Cell shape</keyword>
<dbReference type="InterPro" id="IPR043129">
    <property type="entry name" value="ATPase_NBD"/>
</dbReference>
<evidence type="ECO:0000256" key="5">
    <source>
        <dbReference type="ARBA" id="ARBA00022960"/>
    </source>
</evidence>
<reference evidence="7" key="1">
    <citation type="submission" date="2013-08" db="EMBL/GenBank/DDBJ databases">
        <authorList>
            <person name="Mendez C."/>
            <person name="Richter M."/>
            <person name="Ferrer M."/>
            <person name="Sanchez J."/>
        </authorList>
    </citation>
    <scope>NUCLEOTIDE SEQUENCE</scope>
</reference>
<name>T0Z8Q2_9ZZZZ</name>
<comment type="similarity">
    <text evidence="6">Belongs to the FtsA/MreB family.</text>
</comment>
<dbReference type="Gene3D" id="3.30.420.40">
    <property type="match status" value="2"/>
</dbReference>
<dbReference type="Pfam" id="PF06723">
    <property type="entry name" value="MreB_Mbl"/>
    <property type="match status" value="1"/>
</dbReference>
<organism evidence="7">
    <name type="scientific">mine drainage metagenome</name>
    <dbReference type="NCBI Taxonomy" id="410659"/>
    <lineage>
        <taxon>unclassified sequences</taxon>
        <taxon>metagenomes</taxon>
        <taxon>ecological metagenomes</taxon>
    </lineage>
</organism>
<keyword evidence="4" id="KW-0067">ATP-binding</keyword>
<evidence type="ECO:0000256" key="1">
    <source>
        <dbReference type="ARBA" id="ARBA00004496"/>
    </source>
</evidence>
<dbReference type="PANTHER" id="PTHR42749">
    <property type="entry name" value="CELL SHAPE-DETERMINING PROTEIN MREB"/>
    <property type="match status" value="1"/>
</dbReference>
<dbReference type="GO" id="GO:0000902">
    <property type="term" value="P:cell morphogenesis"/>
    <property type="evidence" value="ECO:0007669"/>
    <property type="project" value="InterPro"/>
</dbReference>
<dbReference type="GO" id="GO:0005524">
    <property type="term" value="F:ATP binding"/>
    <property type="evidence" value="ECO:0007669"/>
    <property type="project" value="UniProtKB-KW"/>
</dbReference>
<dbReference type="AlphaFoldDB" id="T0Z8Q2"/>
<evidence type="ECO:0000313" key="7">
    <source>
        <dbReference type="EMBL" id="EQD40457.1"/>
    </source>
</evidence>
<reference evidence="7" key="2">
    <citation type="journal article" date="2014" name="ISME J.">
        <title>Microbial stratification in low pH oxic and suboxic macroscopic growths along an acid mine drainage.</title>
        <authorList>
            <person name="Mendez-Garcia C."/>
            <person name="Mesa V."/>
            <person name="Sprenger R.R."/>
            <person name="Richter M."/>
            <person name="Diez M.S."/>
            <person name="Solano J."/>
            <person name="Bargiela R."/>
            <person name="Golyshina O.V."/>
            <person name="Manteca A."/>
            <person name="Ramos J.L."/>
            <person name="Gallego J.R."/>
            <person name="Llorente I."/>
            <person name="Martins Dos Santos V.A."/>
            <person name="Jensen O.N."/>
            <person name="Pelaez A.I."/>
            <person name="Sanchez J."/>
            <person name="Ferrer M."/>
        </authorList>
    </citation>
    <scope>NUCLEOTIDE SEQUENCE</scope>
</reference>